<accession>A0A834YXN0</accession>
<dbReference type="GO" id="GO:0003723">
    <property type="term" value="F:RNA binding"/>
    <property type="evidence" value="ECO:0007669"/>
    <property type="project" value="UniProtKB-UniRule"/>
</dbReference>
<keyword evidence="3" id="KW-0732">Signal</keyword>
<dbReference type="PROSITE" id="PS51473">
    <property type="entry name" value="GNK2"/>
    <property type="match status" value="4"/>
</dbReference>
<dbReference type="Proteomes" id="UP000655225">
    <property type="component" value="Unassembled WGS sequence"/>
</dbReference>
<comment type="similarity">
    <text evidence="5">Belongs to the cysteine-rich repeat secretory protein family.</text>
</comment>
<dbReference type="OMA" id="WECTALA"/>
<dbReference type="SUPFAM" id="SSF54791">
    <property type="entry name" value="Eukaryotic type KH-domain (KH-domain type I)"/>
    <property type="match status" value="1"/>
</dbReference>
<dbReference type="InterPro" id="IPR004087">
    <property type="entry name" value="KH_dom"/>
</dbReference>
<dbReference type="CDD" id="cd23509">
    <property type="entry name" value="Gnk2-like"/>
    <property type="match status" value="4"/>
</dbReference>
<dbReference type="Gene3D" id="3.30.1370.10">
    <property type="entry name" value="K Homology domain, type 1"/>
    <property type="match status" value="1"/>
</dbReference>
<dbReference type="Pfam" id="PF01657">
    <property type="entry name" value="Stress-antifung"/>
    <property type="match status" value="4"/>
</dbReference>
<dbReference type="InterPro" id="IPR036612">
    <property type="entry name" value="KH_dom_type_1_sf"/>
</dbReference>
<dbReference type="OrthoDB" id="696781at2759"/>
<evidence type="ECO:0000313" key="9">
    <source>
        <dbReference type="Proteomes" id="UP000655225"/>
    </source>
</evidence>
<reference evidence="8 9" key="1">
    <citation type="submission" date="2020-04" db="EMBL/GenBank/DDBJ databases">
        <title>Plant Genome Project.</title>
        <authorList>
            <person name="Zhang R.-G."/>
        </authorList>
    </citation>
    <scope>NUCLEOTIDE SEQUENCE [LARGE SCALE GENOMIC DNA]</scope>
    <source>
        <strain evidence="8">YNK0</strain>
        <tissue evidence="8">Leaf</tissue>
    </source>
</reference>
<evidence type="ECO:0000256" key="6">
    <source>
        <dbReference type="PROSITE-ProRule" id="PRU00117"/>
    </source>
</evidence>
<dbReference type="InterPro" id="IPR050581">
    <property type="entry name" value="CRR_secretory_protein"/>
</dbReference>
<organism evidence="8 9">
    <name type="scientific">Tetracentron sinense</name>
    <name type="common">Spur-leaf</name>
    <dbReference type="NCBI Taxonomy" id="13715"/>
    <lineage>
        <taxon>Eukaryota</taxon>
        <taxon>Viridiplantae</taxon>
        <taxon>Streptophyta</taxon>
        <taxon>Embryophyta</taxon>
        <taxon>Tracheophyta</taxon>
        <taxon>Spermatophyta</taxon>
        <taxon>Magnoliopsida</taxon>
        <taxon>Trochodendrales</taxon>
        <taxon>Trochodendraceae</taxon>
        <taxon>Tetracentron</taxon>
    </lineage>
</organism>
<evidence type="ECO:0000256" key="5">
    <source>
        <dbReference type="ARBA" id="ARBA00038515"/>
    </source>
</evidence>
<dbReference type="PROSITE" id="PS50084">
    <property type="entry name" value="KH_TYPE_1"/>
    <property type="match status" value="1"/>
</dbReference>
<evidence type="ECO:0000256" key="2">
    <source>
        <dbReference type="ARBA" id="ARBA00022525"/>
    </source>
</evidence>
<dbReference type="FunFam" id="3.30.430.20:FF:000002">
    <property type="entry name" value="Cysteine-rich receptor-like protein kinase 10"/>
    <property type="match status" value="2"/>
</dbReference>
<dbReference type="PANTHER" id="PTHR32411:SF43">
    <property type="entry name" value="CYSTEINE-RICH REPEAT SECRETORY PROTEIN 38"/>
    <property type="match status" value="1"/>
</dbReference>
<evidence type="ECO:0000313" key="8">
    <source>
        <dbReference type="EMBL" id="KAF8395565.1"/>
    </source>
</evidence>
<comment type="subcellular location">
    <subcellularLocation>
        <location evidence="1">Secreted</location>
    </subcellularLocation>
</comment>
<evidence type="ECO:0000256" key="3">
    <source>
        <dbReference type="ARBA" id="ARBA00022729"/>
    </source>
</evidence>
<keyword evidence="4" id="KW-0677">Repeat</keyword>
<name>A0A834YXN0_TETSI</name>
<dbReference type="SMART" id="SM00322">
    <property type="entry name" value="KH"/>
    <property type="match status" value="1"/>
</dbReference>
<keyword evidence="6" id="KW-0694">RNA-binding</keyword>
<dbReference type="Gene3D" id="3.30.430.20">
    <property type="entry name" value="Gnk2 domain, C-X8-C-X2-C motif"/>
    <property type="match status" value="4"/>
</dbReference>
<feature type="domain" description="Gnk2-homologous" evidence="7">
    <location>
        <begin position="107"/>
        <end position="210"/>
    </location>
</feature>
<dbReference type="AlphaFoldDB" id="A0A834YXN0"/>
<comment type="caution">
    <text evidence="8">The sequence shown here is derived from an EMBL/GenBank/DDBJ whole genome shotgun (WGS) entry which is preliminary data.</text>
</comment>
<gene>
    <name evidence="8" type="ORF">HHK36_019515</name>
</gene>
<dbReference type="GO" id="GO:0005576">
    <property type="term" value="C:extracellular region"/>
    <property type="evidence" value="ECO:0007669"/>
    <property type="project" value="UniProtKB-SubCell"/>
</dbReference>
<feature type="domain" description="Gnk2-homologous" evidence="7">
    <location>
        <begin position="216"/>
        <end position="318"/>
    </location>
</feature>
<evidence type="ECO:0000256" key="1">
    <source>
        <dbReference type="ARBA" id="ARBA00004613"/>
    </source>
</evidence>
<dbReference type="InterPro" id="IPR038408">
    <property type="entry name" value="GNK2_sf"/>
</dbReference>
<proteinExistence type="inferred from homology"/>
<sequence length="598" mass="66076">MLRGSPPWTQKRQQEVAFRMLCSTDKVGGVIGKGGTIVRALEIETDTSISVGDPVAESDDSALERSHSFLLARTQFITEKMQSFVSEAVHLLLFSCLLLLQSPIKAQTPIYISCNTSSAYTSGTNYNSNLNLTLTSLAAKASLTGFYAATVGKHPDGVYGLVQCKGDISKEDCKTCASTSVTEIGRRCHNLKEAAIGYDNCWLWYSDKHVFSRVNDVRRAVLSSVQSVSDPVIFNGHLVDLMNNLSSKAASTSSRFTTGKSEFMDIYSMVQCTRDLSENSCLRCLKEMIGYFPRCCDGKEGGRVISLSCNVRYEKYSFFQSSSQSLPPPASVAASPLLSLLDGTISIGRDGLPFRVRLSEADNSDANPILQTYCGDSANYTSGSPFETNLNRLLPILLDNGPRTGFYKATFGNGFDKAYGLVQCRGDISFKDCQDCLEIAKSQILIRCPKRTRVVIGYEFCLLRFANQTFFSEPDLRRIIPYWNDVRVVDPELFKQRLGILMSNLSHTAAYDSTKFAVGIIDSNFTQIYGLAQCTRDLSDNDCLRCIQALINIIPSCCDGRQGARILSPTCNIRYEIKPFVQTTPIPQVFIEGSTVRD</sequence>
<feature type="domain" description="Gnk2-homologous" evidence="7">
    <location>
        <begin position="368"/>
        <end position="470"/>
    </location>
</feature>
<dbReference type="EMBL" id="JABCRI010000013">
    <property type="protein sequence ID" value="KAF8395565.1"/>
    <property type="molecule type" value="Genomic_DNA"/>
</dbReference>
<dbReference type="Pfam" id="PF00013">
    <property type="entry name" value="KH_1"/>
    <property type="match status" value="1"/>
</dbReference>
<dbReference type="InterPro" id="IPR002902">
    <property type="entry name" value="GNK2"/>
</dbReference>
<keyword evidence="9" id="KW-1185">Reference proteome</keyword>
<dbReference type="PANTHER" id="PTHR32411">
    <property type="entry name" value="CYSTEINE-RICH REPEAT SECRETORY PROTEIN 38-RELATED"/>
    <property type="match status" value="1"/>
</dbReference>
<evidence type="ECO:0000256" key="4">
    <source>
        <dbReference type="ARBA" id="ARBA00022737"/>
    </source>
</evidence>
<protein>
    <recommendedName>
        <fullName evidence="7">Gnk2-homologous domain-containing protein</fullName>
    </recommendedName>
</protein>
<feature type="domain" description="Gnk2-homologous" evidence="7">
    <location>
        <begin position="476"/>
        <end position="580"/>
    </location>
</feature>
<evidence type="ECO:0000259" key="7">
    <source>
        <dbReference type="PROSITE" id="PS51473"/>
    </source>
</evidence>
<keyword evidence="2" id="KW-0964">Secreted</keyword>
<dbReference type="InterPro" id="IPR004088">
    <property type="entry name" value="KH_dom_type_1"/>
</dbReference>